<evidence type="ECO:0000256" key="9">
    <source>
        <dbReference type="ARBA" id="ARBA00023180"/>
    </source>
</evidence>
<dbReference type="PhylomeDB" id="T1JAT5"/>
<evidence type="ECO:0000256" key="10">
    <source>
        <dbReference type="SAM" id="Phobius"/>
    </source>
</evidence>
<evidence type="ECO:0000259" key="14">
    <source>
        <dbReference type="PROSITE" id="PS50853"/>
    </source>
</evidence>
<dbReference type="EnsemblMetazoa" id="SMAR010858-RA">
    <property type="protein sequence ID" value="SMAR010858-PA"/>
    <property type="gene ID" value="SMAR010858"/>
</dbReference>
<dbReference type="CDD" id="cd14549">
    <property type="entry name" value="R5-PTPc-1"/>
    <property type="match status" value="1"/>
</dbReference>
<dbReference type="SMART" id="SM00060">
    <property type="entry name" value="FN3"/>
    <property type="match status" value="4"/>
</dbReference>
<dbReference type="PROSITE" id="PS00383">
    <property type="entry name" value="TYR_PHOSPHATASE_1"/>
    <property type="match status" value="1"/>
</dbReference>
<dbReference type="InterPro" id="IPR013783">
    <property type="entry name" value="Ig-like_fold"/>
</dbReference>
<dbReference type="InterPro" id="IPR050713">
    <property type="entry name" value="RTP_Phos/Ushers"/>
</dbReference>
<dbReference type="Gene3D" id="3.90.190.10">
    <property type="entry name" value="Protein tyrosine phosphatase superfamily"/>
    <property type="match status" value="2"/>
</dbReference>
<dbReference type="PRINTS" id="PR00700">
    <property type="entry name" value="PRTYPHPHTASE"/>
</dbReference>
<keyword evidence="3 11" id="KW-0732">Signal</keyword>
<dbReference type="Proteomes" id="UP000014500">
    <property type="component" value="Unassembled WGS sequence"/>
</dbReference>
<feature type="domain" description="Tyrosine-protein phosphatase" evidence="12">
    <location>
        <begin position="862"/>
        <end position="1112"/>
    </location>
</feature>
<feature type="transmembrane region" description="Helical" evidence="10">
    <location>
        <begin position="472"/>
        <end position="497"/>
    </location>
</feature>
<dbReference type="EMBL" id="JH432004">
    <property type="status" value="NOT_ANNOTATED_CDS"/>
    <property type="molecule type" value="Genomic_DNA"/>
</dbReference>
<dbReference type="InterPro" id="IPR016130">
    <property type="entry name" value="Tyr_Pase_AS"/>
</dbReference>
<dbReference type="Pfam" id="PF00102">
    <property type="entry name" value="Y_phosphatase"/>
    <property type="match status" value="2"/>
</dbReference>
<sequence>MGSDTRREARCGCGTRGPVRRIRPSASILLAALTLALWKQVVDSQPTVVPEPPGKPFIMGFTSRSVNLSWAPILDPKQSPILHYAIRIRVGENGEWNNGPAVVAPGNESSFEVRELQPFTVYSFRVQAVNAVGFSKPSKESYYMVTLREVPEGKPEITSAHNVSDSSIQLEWIPPDKSTVHGEFQGYRISFRPRELNDQVAQEVILRDPNTTSYILKNLDTFRQYVISVQVFNPAGAGPASTVVAMTDEGMPGKPQNMDVARITDAMVKLKWGEPTNPNGVIQGYNLYCQHGNVTDIRTIRNPHTKMEYLLTDLNPYTNYTIWVRAFTSKNEGEASDHLHIRTDVQAPSAPYIVNLTCQSDTSLFLQWERPHSFYHQINYYYIYYKLRETWEYEEITIETSNNKLDHMILIPNLTSNAYYEVKVRGGTRSLIDQAKVYRGPFSDTRHIFCKVNITRTTVPGRQSSTGVDDGLGPGIIAGIVCASLALLIAVLIFLIWRKCFQANYYYLDDPPPLPKRSPNMAVNELYDESDYQSIPVHLWAIHVARLHADGDIGFSKEYEAIQQATVANVQFDQSQDCENKTKNRYLNIVAYDHTRVTLRQLPGLKRNNCDYINANYIDGYNKPRAYIGTQGPLPSTIPDFWRMVWEQRVVIIVMITNLVERGRRKCDMYWPKDGQDTYGFIQVTVLGETVMATYTVRTFSIRNIKIKKKHQSERIVYQYHYTNWPDHGVPEHPLPVLSFVRKSAAANPDDAGPIIVHCSAGVGRTGTYIVLDAMLQQIKYKGDLNVYGFLKHIRQQRNYLVQTEEQYIFIHDALLEAIESGDTDVPVTTLNRYVQTLQTANDLGANEGKDETCNAPAWQLLEKQFKLGTSFVPKDFHLMSATKTCNQGKIRSTDFLPIESHRVHITPKPGTEGSDFINASFVPGFTKLKEFIITQHPLPSTVADFWQMVWDHNAQTIVLLSPEWRPFWPLDDDVFDFETFKVKYSSVDGGMTPVTRDFLIQSTQDDYELLCRILHSPNWPQGCIPLSSAFDLIRVVQQWHQEYQNGPIIVVDRYGGTEAATFSCLTLLQKQMQLECHVDVYQHAKLYHMKRPGVWKSQDDYLFLYRALESASAAADSVVVAFNAPNGHIVNGNGHIPNTVVVINDGGSSGTSASVVA</sequence>
<dbReference type="FunFam" id="3.90.190.10:FF:000013">
    <property type="entry name" value="receptor-type tyrosine-protein phosphatase zeta isoform X1"/>
    <property type="match status" value="1"/>
</dbReference>
<feature type="signal peptide" evidence="11">
    <location>
        <begin position="1"/>
        <end position="44"/>
    </location>
</feature>
<dbReference type="PROSITE" id="PS50056">
    <property type="entry name" value="TYR_PHOSPHATASE_2"/>
    <property type="match status" value="1"/>
</dbReference>
<dbReference type="SUPFAM" id="SSF52799">
    <property type="entry name" value="(Phosphotyrosine protein) phosphatases II"/>
    <property type="match status" value="2"/>
</dbReference>
<organism evidence="15 16">
    <name type="scientific">Strigamia maritima</name>
    <name type="common">European centipede</name>
    <name type="synonym">Geophilus maritimus</name>
    <dbReference type="NCBI Taxonomy" id="126957"/>
    <lineage>
        <taxon>Eukaryota</taxon>
        <taxon>Metazoa</taxon>
        <taxon>Ecdysozoa</taxon>
        <taxon>Arthropoda</taxon>
        <taxon>Myriapoda</taxon>
        <taxon>Chilopoda</taxon>
        <taxon>Pleurostigmophora</taxon>
        <taxon>Geophilomorpha</taxon>
        <taxon>Linotaeniidae</taxon>
        <taxon>Strigamia</taxon>
    </lineage>
</organism>
<keyword evidence="7 10" id="KW-1133">Transmembrane helix</keyword>
<feature type="chain" id="PRO_5004579437" evidence="11">
    <location>
        <begin position="45"/>
        <end position="1158"/>
    </location>
</feature>
<feature type="domain" description="Fibronectin type-III" evidence="14">
    <location>
        <begin position="154"/>
        <end position="253"/>
    </location>
</feature>
<proteinExistence type="predicted"/>
<dbReference type="PANTHER" id="PTHR46957">
    <property type="entry name" value="CYTOKINE RECEPTOR"/>
    <property type="match status" value="1"/>
</dbReference>
<reference evidence="16" key="1">
    <citation type="submission" date="2011-05" db="EMBL/GenBank/DDBJ databases">
        <authorList>
            <person name="Richards S.R."/>
            <person name="Qu J."/>
            <person name="Jiang H."/>
            <person name="Jhangiani S.N."/>
            <person name="Agravi P."/>
            <person name="Goodspeed R."/>
            <person name="Gross S."/>
            <person name="Mandapat C."/>
            <person name="Jackson L."/>
            <person name="Mathew T."/>
            <person name="Pu L."/>
            <person name="Thornton R."/>
            <person name="Saada N."/>
            <person name="Wilczek-Boney K.B."/>
            <person name="Lee S."/>
            <person name="Kovar C."/>
            <person name="Wu Y."/>
            <person name="Scherer S.E."/>
            <person name="Worley K.C."/>
            <person name="Muzny D.M."/>
            <person name="Gibbs R."/>
        </authorList>
    </citation>
    <scope>NUCLEOTIDE SEQUENCE</scope>
    <source>
        <strain evidence="16">Brora</strain>
    </source>
</reference>
<accession>T1JAT5</accession>
<feature type="domain" description="Fibronectin type-III" evidence="14">
    <location>
        <begin position="347"/>
        <end position="453"/>
    </location>
</feature>
<dbReference type="GO" id="GO:0004725">
    <property type="term" value="F:protein tyrosine phosphatase activity"/>
    <property type="evidence" value="ECO:0007669"/>
    <property type="project" value="InterPro"/>
</dbReference>
<dbReference type="InterPro" id="IPR003595">
    <property type="entry name" value="Tyr_Pase_cat"/>
</dbReference>
<dbReference type="InterPro" id="IPR029021">
    <property type="entry name" value="Prot-tyrosine_phosphatase-like"/>
</dbReference>
<evidence type="ECO:0000256" key="11">
    <source>
        <dbReference type="SAM" id="SignalP"/>
    </source>
</evidence>
<dbReference type="FunFam" id="2.60.40.10:FF:001386">
    <property type="entry name" value="Receptor-type tyrosine-protein phosphatase gamma"/>
    <property type="match status" value="1"/>
</dbReference>
<keyword evidence="9" id="KW-0325">Glycoprotein</keyword>
<reference evidence="15" key="2">
    <citation type="submission" date="2015-02" db="UniProtKB">
        <authorList>
            <consortium name="EnsemblMetazoa"/>
        </authorList>
    </citation>
    <scope>IDENTIFICATION</scope>
</reference>
<evidence type="ECO:0000313" key="16">
    <source>
        <dbReference type="Proteomes" id="UP000014500"/>
    </source>
</evidence>
<feature type="domain" description="Fibronectin type-III" evidence="14">
    <location>
        <begin position="52"/>
        <end position="149"/>
    </location>
</feature>
<dbReference type="InterPro" id="IPR003961">
    <property type="entry name" value="FN3_dom"/>
</dbReference>
<dbReference type="GO" id="GO:0016020">
    <property type="term" value="C:membrane"/>
    <property type="evidence" value="ECO:0007669"/>
    <property type="project" value="UniProtKB-SubCell"/>
</dbReference>
<dbReference type="SMART" id="SM00194">
    <property type="entry name" value="PTPc"/>
    <property type="match status" value="2"/>
</dbReference>
<dbReference type="PROSITE" id="PS50853">
    <property type="entry name" value="FN3"/>
    <property type="match status" value="4"/>
</dbReference>
<dbReference type="FunFam" id="3.90.190.10:FF:000068">
    <property type="entry name" value="receptor-type tyrosine-protein phosphatase zeta"/>
    <property type="match status" value="1"/>
</dbReference>
<evidence type="ECO:0000256" key="5">
    <source>
        <dbReference type="ARBA" id="ARBA00022801"/>
    </source>
</evidence>
<keyword evidence="8 10" id="KW-0472">Membrane</keyword>
<evidence type="ECO:0000256" key="8">
    <source>
        <dbReference type="ARBA" id="ARBA00023136"/>
    </source>
</evidence>
<keyword evidence="5" id="KW-0378">Hydrolase</keyword>
<evidence type="ECO:0000256" key="1">
    <source>
        <dbReference type="ARBA" id="ARBA00004479"/>
    </source>
</evidence>
<dbReference type="InterPro" id="IPR000387">
    <property type="entry name" value="Tyr_Pase_dom"/>
</dbReference>
<dbReference type="InterPro" id="IPR036116">
    <property type="entry name" value="FN3_sf"/>
</dbReference>
<dbReference type="FunFam" id="2.60.40.10:FF:000028">
    <property type="entry name" value="Neuronal cell adhesion molecule"/>
    <property type="match status" value="1"/>
</dbReference>
<evidence type="ECO:0000256" key="6">
    <source>
        <dbReference type="ARBA" id="ARBA00022912"/>
    </source>
</evidence>
<evidence type="ECO:0000256" key="2">
    <source>
        <dbReference type="ARBA" id="ARBA00022692"/>
    </source>
</evidence>
<dbReference type="PANTHER" id="PTHR46957:SF6">
    <property type="entry name" value="PROTEIN-TYROSINE-PHOSPHATASE"/>
    <property type="match status" value="1"/>
</dbReference>
<keyword evidence="6" id="KW-0904">Protein phosphatase</keyword>
<dbReference type="Pfam" id="PF00041">
    <property type="entry name" value="fn3"/>
    <property type="match status" value="3"/>
</dbReference>
<dbReference type="OMA" id="ILHYIIH"/>
<keyword evidence="4" id="KW-0677">Repeat</keyword>
<dbReference type="SUPFAM" id="SSF49265">
    <property type="entry name" value="Fibronectin type III"/>
    <property type="match status" value="2"/>
</dbReference>
<dbReference type="eggNOG" id="KOG0789">
    <property type="taxonomic scope" value="Eukaryota"/>
</dbReference>
<dbReference type="AlphaFoldDB" id="T1JAT5"/>
<evidence type="ECO:0000259" key="13">
    <source>
        <dbReference type="PROSITE" id="PS50056"/>
    </source>
</evidence>
<evidence type="ECO:0000256" key="3">
    <source>
        <dbReference type="ARBA" id="ARBA00022729"/>
    </source>
</evidence>
<evidence type="ECO:0000256" key="7">
    <source>
        <dbReference type="ARBA" id="ARBA00022989"/>
    </source>
</evidence>
<dbReference type="STRING" id="126957.T1JAT5"/>
<keyword evidence="2 10" id="KW-0812">Transmembrane</keyword>
<dbReference type="InterPro" id="IPR000242">
    <property type="entry name" value="PTP_cat"/>
</dbReference>
<evidence type="ECO:0000313" key="15">
    <source>
        <dbReference type="EnsemblMetazoa" id="SMAR010858-PA"/>
    </source>
</evidence>
<evidence type="ECO:0000259" key="12">
    <source>
        <dbReference type="PROSITE" id="PS50055"/>
    </source>
</evidence>
<keyword evidence="16" id="KW-1185">Reference proteome</keyword>
<dbReference type="CDD" id="cd00063">
    <property type="entry name" value="FN3"/>
    <property type="match status" value="4"/>
</dbReference>
<evidence type="ECO:0000256" key="4">
    <source>
        <dbReference type="ARBA" id="ARBA00022737"/>
    </source>
</evidence>
<feature type="domain" description="Tyrosine specific protein phosphatases" evidence="13">
    <location>
        <begin position="735"/>
        <end position="809"/>
    </location>
</feature>
<dbReference type="HOGENOM" id="CLU_001645_5_1_1"/>
<name>T1JAT5_STRMM</name>
<dbReference type="PROSITE" id="PS50055">
    <property type="entry name" value="TYR_PHOSPHATASE_PTP"/>
    <property type="match status" value="2"/>
</dbReference>
<protein>
    <submittedName>
        <fullName evidence="15">Uncharacterized protein</fullName>
    </submittedName>
</protein>
<dbReference type="Gene3D" id="2.60.40.10">
    <property type="entry name" value="Immunoglobulins"/>
    <property type="match status" value="4"/>
</dbReference>
<dbReference type="eggNOG" id="KOG0613">
    <property type="taxonomic scope" value="Eukaryota"/>
</dbReference>
<comment type="subcellular location">
    <subcellularLocation>
        <location evidence="1">Membrane</location>
        <topology evidence="1">Single-pass type I membrane protein</topology>
    </subcellularLocation>
</comment>
<dbReference type="GO" id="GO:0048666">
    <property type="term" value="P:neuron development"/>
    <property type="evidence" value="ECO:0007669"/>
    <property type="project" value="UniProtKB-ARBA"/>
</dbReference>
<dbReference type="SMART" id="SM00404">
    <property type="entry name" value="PTPc_motif"/>
    <property type="match status" value="2"/>
</dbReference>
<feature type="domain" description="Fibronectin type-III" evidence="14">
    <location>
        <begin position="254"/>
        <end position="346"/>
    </location>
</feature>
<feature type="domain" description="Tyrosine-protein phosphatase" evidence="12">
    <location>
        <begin position="555"/>
        <end position="818"/>
    </location>
</feature>